<dbReference type="GO" id="GO:0016746">
    <property type="term" value="F:acyltransferase activity"/>
    <property type="evidence" value="ECO:0007669"/>
    <property type="project" value="UniProtKB-KW"/>
</dbReference>
<accession>A0A2B7XMP4</accession>
<feature type="domain" description="Thiolase-like protein type 1 additional C-terminal" evidence="5">
    <location>
        <begin position="419"/>
        <end position="499"/>
    </location>
</feature>
<dbReference type="InterPro" id="IPR040771">
    <property type="entry name" value="TLP1_add_C"/>
</dbReference>
<dbReference type="Pfam" id="PF18313">
    <property type="entry name" value="TLP1_add_C"/>
    <property type="match status" value="1"/>
</dbReference>
<proteinExistence type="inferred from homology"/>
<dbReference type="SUPFAM" id="SSF53901">
    <property type="entry name" value="Thiolase-like"/>
    <property type="match status" value="2"/>
</dbReference>
<dbReference type="Gene3D" id="2.40.50.840">
    <property type="match status" value="1"/>
</dbReference>
<dbReference type="InterPro" id="IPR016039">
    <property type="entry name" value="Thiolase-like"/>
</dbReference>
<dbReference type="STRING" id="1447875.A0A2B7XMP4"/>
<evidence type="ECO:0000259" key="5">
    <source>
        <dbReference type="Pfam" id="PF18313"/>
    </source>
</evidence>
<feature type="region of interest" description="Disordered" evidence="4">
    <location>
        <begin position="405"/>
        <end position="430"/>
    </location>
</feature>
<keyword evidence="3" id="KW-0012">Acyltransferase</keyword>
<sequence>MSGSFEIPVVVGVGDIKNPSSRPEDAIEPLGLMLQATKAAIDDTTLQSASAGKLQAAIDSISVVANWTWPYPNTPELLAGRLGCNARHMYESEHGGNAPAELLDEAARRIAYGKSQVAVVAGGEALASLAGCKQARKFPKGWTHLENATSILERPRPKGLGTTHGLSQPTQIYAMYENSFRADQGEQPSKNHEDSSKLYAEFAQIAAANPNAWRHGMPADTAEKIGTVTKKNRMICSPYPLLMNAFNIVNMSAACILTSASFARELGIPESKWIYPIGGAGTRDCAEFWKRPDFYSSRSLSLSLDKALTASALTGDDIDLFDFYSCFPIIPKLACHHLKLPLTGGQRPITLLGGLTSFGGAGNNYSLHAITEMVRQLRLGKGQYGLVLANGGVVSYHHTVCLSRNPRKDGSPYPSQNPLPRNLRDDHPPIDERAQGRAVVETYTVQYGRDGSPQIAFIVGRLQDSGHRFIANAADGATLRELSSTVNEQIGKHGWVDCEKESGRNVFSLQEHRI</sequence>
<dbReference type="OrthoDB" id="435240at2759"/>
<evidence type="ECO:0000256" key="4">
    <source>
        <dbReference type="SAM" id="MobiDB-lite"/>
    </source>
</evidence>
<evidence type="ECO:0000256" key="2">
    <source>
        <dbReference type="ARBA" id="ARBA00022679"/>
    </source>
</evidence>
<comment type="similarity">
    <text evidence="1">Belongs to the thiolase-like superfamily. Thiolase family.</text>
</comment>
<dbReference type="AlphaFoldDB" id="A0A2B7XMP4"/>
<dbReference type="PANTHER" id="PTHR18919">
    <property type="entry name" value="ACETYL-COA C-ACYLTRANSFERASE"/>
    <property type="match status" value="1"/>
</dbReference>
<reference evidence="6 7" key="1">
    <citation type="submission" date="2017-10" db="EMBL/GenBank/DDBJ databases">
        <title>Comparative genomics in systemic dimorphic fungi from Ajellomycetaceae.</title>
        <authorList>
            <person name="Munoz J.F."/>
            <person name="Mcewen J.G."/>
            <person name="Clay O.K."/>
            <person name="Cuomo C.A."/>
        </authorList>
    </citation>
    <scope>NUCLEOTIDE SEQUENCE [LARGE SCALE GENOMIC DNA]</scope>
    <source>
        <strain evidence="6 7">UAMH5409</strain>
    </source>
</reference>
<protein>
    <recommendedName>
        <fullName evidence="5">Thiolase-like protein type 1 additional C-terminal domain-containing protein</fullName>
    </recommendedName>
</protein>
<keyword evidence="2" id="KW-0808">Transferase</keyword>
<name>A0A2B7XMP4_9EURO</name>
<dbReference type="PANTHER" id="PTHR18919:SF139">
    <property type="entry name" value="THIOLASE-LIKE PROTEIN TYPE 1 ADDITIONAL C-TERMINAL DOMAIN-CONTAINING PROTEIN"/>
    <property type="match status" value="1"/>
</dbReference>
<evidence type="ECO:0000256" key="3">
    <source>
        <dbReference type="ARBA" id="ARBA00023315"/>
    </source>
</evidence>
<keyword evidence="7" id="KW-1185">Reference proteome</keyword>
<evidence type="ECO:0000313" key="7">
    <source>
        <dbReference type="Proteomes" id="UP000223968"/>
    </source>
</evidence>
<comment type="caution">
    <text evidence="6">The sequence shown here is derived from an EMBL/GenBank/DDBJ whole genome shotgun (WGS) entry which is preliminary data.</text>
</comment>
<gene>
    <name evidence="6" type="ORF">AJ79_05494</name>
</gene>
<dbReference type="EMBL" id="PDNB01000087">
    <property type="protein sequence ID" value="PGH10239.1"/>
    <property type="molecule type" value="Genomic_DNA"/>
</dbReference>
<evidence type="ECO:0000313" key="6">
    <source>
        <dbReference type="EMBL" id="PGH10239.1"/>
    </source>
</evidence>
<dbReference type="Gene3D" id="3.40.47.10">
    <property type="match status" value="1"/>
</dbReference>
<organism evidence="6 7">
    <name type="scientific">Helicocarpus griseus UAMH5409</name>
    <dbReference type="NCBI Taxonomy" id="1447875"/>
    <lineage>
        <taxon>Eukaryota</taxon>
        <taxon>Fungi</taxon>
        <taxon>Dikarya</taxon>
        <taxon>Ascomycota</taxon>
        <taxon>Pezizomycotina</taxon>
        <taxon>Eurotiomycetes</taxon>
        <taxon>Eurotiomycetidae</taxon>
        <taxon>Onygenales</taxon>
        <taxon>Ajellomycetaceae</taxon>
        <taxon>Helicocarpus</taxon>
    </lineage>
</organism>
<dbReference type="Proteomes" id="UP000223968">
    <property type="component" value="Unassembled WGS sequence"/>
</dbReference>
<evidence type="ECO:0000256" key="1">
    <source>
        <dbReference type="ARBA" id="ARBA00010982"/>
    </source>
</evidence>